<reference evidence="6" key="1">
    <citation type="journal article" date="2020" name="Stud. Mycol.">
        <title>101 Dothideomycetes genomes: A test case for predicting lifestyles and emergence of pathogens.</title>
        <authorList>
            <person name="Haridas S."/>
            <person name="Albert R."/>
            <person name="Binder M."/>
            <person name="Bloem J."/>
            <person name="LaButti K."/>
            <person name="Salamov A."/>
            <person name="Andreopoulos B."/>
            <person name="Baker S."/>
            <person name="Barry K."/>
            <person name="Bills G."/>
            <person name="Bluhm B."/>
            <person name="Cannon C."/>
            <person name="Castanera R."/>
            <person name="Culley D."/>
            <person name="Daum C."/>
            <person name="Ezra D."/>
            <person name="Gonzalez J."/>
            <person name="Henrissat B."/>
            <person name="Kuo A."/>
            <person name="Liang C."/>
            <person name="Lipzen A."/>
            <person name="Lutzoni F."/>
            <person name="Magnuson J."/>
            <person name="Mondo S."/>
            <person name="Nolan M."/>
            <person name="Ohm R."/>
            <person name="Pangilinan J."/>
            <person name="Park H.-J."/>
            <person name="Ramirez L."/>
            <person name="Alfaro M."/>
            <person name="Sun H."/>
            <person name="Tritt A."/>
            <person name="Yoshinaga Y."/>
            <person name="Zwiers L.-H."/>
            <person name="Turgeon B."/>
            <person name="Goodwin S."/>
            <person name="Spatafora J."/>
            <person name="Crous P."/>
            <person name="Grigoriev I."/>
        </authorList>
    </citation>
    <scope>NUCLEOTIDE SEQUENCE [LARGE SCALE GENOMIC DNA]</scope>
    <source>
        <strain evidence="6">CBS 304.66</strain>
    </source>
</reference>
<feature type="signal peptide" evidence="4">
    <location>
        <begin position="1"/>
        <end position="17"/>
    </location>
</feature>
<evidence type="ECO:0000313" key="5">
    <source>
        <dbReference type="EMBL" id="KAF2261593.1"/>
    </source>
</evidence>
<proteinExistence type="inferred from homology"/>
<feature type="region of interest" description="Disordered" evidence="3">
    <location>
        <begin position="365"/>
        <end position="393"/>
    </location>
</feature>
<feature type="region of interest" description="Disordered" evidence="3">
    <location>
        <begin position="328"/>
        <end position="351"/>
    </location>
</feature>
<protein>
    <submittedName>
        <fullName evidence="5">Uncharacterized protein</fullName>
    </submittedName>
</protein>
<organism evidence="5 6">
    <name type="scientific">Lojkania enalia</name>
    <dbReference type="NCBI Taxonomy" id="147567"/>
    <lineage>
        <taxon>Eukaryota</taxon>
        <taxon>Fungi</taxon>
        <taxon>Dikarya</taxon>
        <taxon>Ascomycota</taxon>
        <taxon>Pezizomycotina</taxon>
        <taxon>Dothideomycetes</taxon>
        <taxon>Pleosporomycetidae</taxon>
        <taxon>Pleosporales</taxon>
        <taxon>Pleosporales incertae sedis</taxon>
        <taxon>Lojkania</taxon>
    </lineage>
</organism>
<feature type="compositionally biased region" description="Low complexity" evidence="3">
    <location>
        <begin position="365"/>
        <end position="381"/>
    </location>
</feature>
<feature type="region of interest" description="Disordered" evidence="3">
    <location>
        <begin position="198"/>
        <end position="259"/>
    </location>
</feature>
<comment type="similarity">
    <text evidence="1">Belongs to the STIG1 family.</text>
</comment>
<dbReference type="OrthoDB" id="3800261at2759"/>
<dbReference type="AlphaFoldDB" id="A0A9P4K3S7"/>
<evidence type="ECO:0000256" key="4">
    <source>
        <dbReference type="SAM" id="SignalP"/>
    </source>
</evidence>
<comment type="caution">
    <text evidence="5">The sequence shown here is derived from an EMBL/GenBank/DDBJ whole genome shotgun (WGS) entry which is preliminary data.</text>
</comment>
<feature type="compositionally biased region" description="Polar residues" evidence="3">
    <location>
        <begin position="382"/>
        <end position="392"/>
    </location>
</feature>
<name>A0A9P4K3S7_9PLEO</name>
<gene>
    <name evidence="5" type="ORF">CC78DRAFT_607570</name>
</gene>
<dbReference type="Pfam" id="PF04885">
    <property type="entry name" value="Stig1"/>
    <property type="match status" value="1"/>
</dbReference>
<evidence type="ECO:0000313" key="6">
    <source>
        <dbReference type="Proteomes" id="UP000800093"/>
    </source>
</evidence>
<evidence type="ECO:0000256" key="2">
    <source>
        <dbReference type="ARBA" id="ARBA00022729"/>
    </source>
</evidence>
<evidence type="ECO:0000256" key="3">
    <source>
        <dbReference type="SAM" id="MobiDB-lite"/>
    </source>
</evidence>
<feature type="compositionally biased region" description="Low complexity" evidence="3">
    <location>
        <begin position="212"/>
        <end position="253"/>
    </location>
</feature>
<feature type="chain" id="PRO_5040109809" evidence="4">
    <location>
        <begin position="18"/>
        <end position="560"/>
    </location>
</feature>
<dbReference type="InterPro" id="IPR006969">
    <property type="entry name" value="Stig-like"/>
</dbReference>
<dbReference type="EMBL" id="ML986654">
    <property type="protein sequence ID" value="KAF2261593.1"/>
    <property type="molecule type" value="Genomic_DNA"/>
</dbReference>
<evidence type="ECO:0000256" key="1">
    <source>
        <dbReference type="ARBA" id="ARBA00006010"/>
    </source>
</evidence>
<sequence>MKLFSVALLPLSHLSVASLLEYRQYQLCYPDDCLDAANVTAGTSDCAAFMTTTLLIDPITTKTTTTVYDNACPASSSDSGFPIATDSFHIARLRRDSLPNVAASDISITYGTIPSYATSACASIGYFSACSCLGVSPALCRSTSITVTETCIVRVTDSCGTTGSTATTVASSSNPSSTVNITLTFGSSTSTTSIILTSNDPLTGSGSGTGTATGTTSGSFETSSETTGTPTSTRIIESSTGLPTGISTTSSLGTGTGTGSDVATTLSISSCSRQQHLPPYENTTHSDFCTGPSTDFNITATATSIDFNTTATATSFNGTTMTTLAPATSVLPTEPPSNITSSTEALSNTTSPTLAYSTTLTPILPTNATTLGPNTTTSAPTSNLSPTGPLSNITSTTIISPTPTCSAGVAPELCSGQCVDLARDTSNCGQCGNQCAPENQCTNGVCIRPPCDSRCGSLRRCGDANSSCICGLESGMGGLCFNARGFCDEFDACEDTAECPVGTVCITQTCCGHGLCLSPVGCGVDGSSDVLSPPFKRIVKVDAKDFLGGRRRLDGSFGWE</sequence>
<keyword evidence="6" id="KW-1185">Reference proteome</keyword>
<keyword evidence="2 4" id="KW-0732">Signal</keyword>
<feature type="compositionally biased region" description="Polar residues" evidence="3">
    <location>
        <begin position="336"/>
        <end position="351"/>
    </location>
</feature>
<dbReference type="Proteomes" id="UP000800093">
    <property type="component" value="Unassembled WGS sequence"/>
</dbReference>
<accession>A0A9P4K3S7</accession>